<keyword evidence="1" id="KW-0175">Coiled coil</keyword>
<dbReference type="InterPro" id="IPR030816">
    <property type="entry name" value="CHP04376"/>
</dbReference>
<dbReference type="NCBIfam" id="TIGR04376">
    <property type="entry name" value="TIGR04376 family protein"/>
    <property type="match status" value="1"/>
</dbReference>
<organism evidence="2">
    <name type="scientific">Leptolyngbya sp. NK1-12</name>
    <dbReference type="NCBI Taxonomy" id="2547451"/>
    <lineage>
        <taxon>Bacteria</taxon>
        <taxon>Bacillati</taxon>
        <taxon>Cyanobacteriota</taxon>
        <taxon>Cyanophyceae</taxon>
        <taxon>Leptolyngbyales</taxon>
        <taxon>Leptolyngbyaceae</taxon>
        <taxon>Leptolyngbya group</taxon>
        <taxon>Leptolyngbya</taxon>
    </lineage>
</organism>
<name>A0AA97AGV4_9CYAN</name>
<sequence>MGLFEDLSSFLEMRLEEFLRNNPHLELQALEENLREQEEETIKLLGDLRLREKRLQDEILATAQEIQRWHVRIEKAKNAQRFDLVKPAEEREAALLRQGNQLWGQMEVLKQRIQQTIELQKQIQTRRQEVRTKVAEAQANRFSYQAASNPVEQQWQTSGWNQTFRASSAADPLEQAFRKWETDEELEELKRQMNR</sequence>
<dbReference type="AlphaFoldDB" id="A0AA97AGV4"/>
<dbReference type="RefSeq" id="WP_316429376.1">
    <property type="nucleotide sequence ID" value="NZ_CP053586.1"/>
</dbReference>
<dbReference type="EMBL" id="CP053586">
    <property type="protein sequence ID" value="WNZ23879.1"/>
    <property type="molecule type" value="Genomic_DNA"/>
</dbReference>
<gene>
    <name evidence="2" type="ORF">HJG54_14115</name>
</gene>
<feature type="coiled-coil region" evidence="1">
    <location>
        <begin position="20"/>
        <end position="47"/>
    </location>
</feature>
<protein>
    <submittedName>
        <fullName evidence="2">TIGR04376 family protein</fullName>
    </submittedName>
</protein>
<proteinExistence type="predicted"/>
<evidence type="ECO:0000256" key="1">
    <source>
        <dbReference type="SAM" id="Coils"/>
    </source>
</evidence>
<reference evidence="2" key="1">
    <citation type="submission" date="2020-05" db="EMBL/GenBank/DDBJ databases">
        <authorList>
            <person name="Zhu T."/>
            <person name="Keshari N."/>
            <person name="Lu X."/>
        </authorList>
    </citation>
    <scope>NUCLEOTIDE SEQUENCE</scope>
    <source>
        <strain evidence="2">NK1-12</strain>
    </source>
</reference>
<evidence type="ECO:0000313" key="2">
    <source>
        <dbReference type="EMBL" id="WNZ23879.1"/>
    </source>
</evidence>
<accession>A0AA97AGV4</accession>